<accession>A0ABU0EM01</accession>
<evidence type="ECO:0000313" key="3">
    <source>
        <dbReference type="Proteomes" id="UP001239626"/>
    </source>
</evidence>
<gene>
    <name evidence="2" type="ORF">J2X26_004190</name>
</gene>
<dbReference type="Proteomes" id="UP001239626">
    <property type="component" value="Unassembled WGS sequence"/>
</dbReference>
<evidence type="ECO:0000256" key="1">
    <source>
        <dbReference type="SAM" id="Phobius"/>
    </source>
</evidence>
<reference evidence="2 3" key="1">
    <citation type="submission" date="2023-07" db="EMBL/GenBank/DDBJ databases">
        <title>Sorghum-associated microbial communities from plants grown in Nebraska, USA.</title>
        <authorList>
            <person name="Schachtman D."/>
        </authorList>
    </citation>
    <scope>NUCLEOTIDE SEQUENCE [LARGE SCALE GENOMIC DNA]</scope>
    <source>
        <strain evidence="2 3">BE332</strain>
    </source>
</reference>
<evidence type="ECO:0000313" key="2">
    <source>
        <dbReference type="EMBL" id="MDQ0375847.1"/>
    </source>
</evidence>
<dbReference type="EMBL" id="JAUSVB010000007">
    <property type="protein sequence ID" value="MDQ0375847.1"/>
    <property type="molecule type" value="Genomic_DNA"/>
</dbReference>
<organism evidence="2 3">
    <name type="scientific">Cellulomonas humilata</name>
    <dbReference type="NCBI Taxonomy" id="144055"/>
    <lineage>
        <taxon>Bacteria</taxon>
        <taxon>Bacillati</taxon>
        <taxon>Actinomycetota</taxon>
        <taxon>Actinomycetes</taxon>
        <taxon>Micrococcales</taxon>
        <taxon>Cellulomonadaceae</taxon>
        <taxon>Cellulomonas</taxon>
    </lineage>
</organism>
<sequence>MSEGRPGIPWAPPIRVAEVRGPVVSVGLCAIGALLGAGLLVGGAALMAPFFAPATDGINEPYGVVIALPLIVTGLLVLGFSVGPIARRVFRRE</sequence>
<name>A0ABU0EM01_9CELL</name>
<keyword evidence="1" id="KW-0812">Transmembrane</keyword>
<feature type="transmembrane region" description="Helical" evidence="1">
    <location>
        <begin position="64"/>
        <end position="86"/>
    </location>
</feature>
<feature type="transmembrane region" description="Helical" evidence="1">
    <location>
        <begin position="23"/>
        <end position="52"/>
    </location>
</feature>
<proteinExistence type="predicted"/>
<keyword evidence="1" id="KW-0472">Membrane</keyword>
<dbReference type="RefSeq" id="WP_307494640.1">
    <property type="nucleotide sequence ID" value="NZ_JAUSVB010000007.1"/>
</dbReference>
<protein>
    <submittedName>
        <fullName evidence="2">Uncharacterized protein</fullName>
    </submittedName>
</protein>
<keyword evidence="1" id="KW-1133">Transmembrane helix</keyword>
<comment type="caution">
    <text evidence="2">The sequence shown here is derived from an EMBL/GenBank/DDBJ whole genome shotgun (WGS) entry which is preliminary data.</text>
</comment>
<keyword evidence="3" id="KW-1185">Reference proteome</keyword>